<dbReference type="Proteomes" id="UP001232973">
    <property type="component" value="Unassembled WGS sequence"/>
</dbReference>
<organism evidence="1 2">
    <name type="scientific">Alicyclobacillus cycloheptanicus</name>
    <dbReference type="NCBI Taxonomy" id="1457"/>
    <lineage>
        <taxon>Bacteria</taxon>
        <taxon>Bacillati</taxon>
        <taxon>Bacillota</taxon>
        <taxon>Bacilli</taxon>
        <taxon>Bacillales</taxon>
        <taxon>Alicyclobacillaceae</taxon>
        <taxon>Alicyclobacillus</taxon>
    </lineage>
</organism>
<keyword evidence="2" id="KW-1185">Reference proteome</keyword>
<protein>
    <recommendedName>
        <fullName evidence="3">Aminoglycoside phosphotransferase domain-containing protein</fullName>
    </recommendedName>
</protein>
<name>A0ABT9XDE5_9BACL</name>
<dbReference type="Gene3D" id="3.90.1200.10">
    <property type="match status" value="1"/>
</dbReference>
<evidence type="ECO:0008006" key="3">
    <source>
        <dbReference type="Google" id="ProtNLM"/>
    </source>
</evidence>
<gene>
    <name evidence="1" type="ORF">J2S03_000099</name>
</gene>
<accession>A0ABT9XDE5</accession>
<evidence type="ECO:0000313" key="2">
    <source>
        <dbReference type="Proteomes" id="UP001232973"/>
    </source>
</evidence>
<comment type="caution">
    <text evidence="1">The sequence shown here is derived from an EMBL/GenBank/DDBJ whole genome shotgun (WGS) entry which is preliminary data.</text>
</comment>
<dbReference type="RefSeq" id="WP_274455701.1">
    <property type="nucleotide sequence ID" value="NZ_CP067097.1"/>
</dbReference>
<dbReference type="EMBL" id="JAUSTP010000001">
    <property type="protein sequence ID" value="MDQ0188295.1"/>
    <property type="molecule type" value="Genomic_DNA"/>
</dbReference>
<reference evidence="1 2" key="1">
    <citation type="submission" date="2023-07" db="EMBL/GenBank/DDBJ databases">
        <title>Genomic Encyclopedia of Type Strains, Phase IV (KMG-IV): sequencing the most valuable type-strain genomes for metagenomic binning, comparative biology and taxonomic classification.</title>
        <authorList>
            <person name="Goeker M."/>
        </authorList>
    </citation>
    <scope>NUCLEOTIDE SEQUENCE [LARGE SCALE GENOMIC DNA]</scope>
    <source>
        <strain evidence="1 2">DSM 4006</strain>
    </source>
</reference>
<proteinExistence type="predicted"/>
<evidence type="ECO:0000313" key="1">
    <source>
        <dbReference type="EMBL" id="MDQ0188295.1"/>
    </source>
</evidence>
<sequence length="330" mass="36653">MNHETDDKWRMVPRHLETYGLKVVHWSPLSPFHAQVDTSDGVYDAWLLTERSARLRMATADFVSWKPFRTVPRFLKNLYRERLVPQPDGLVLAVADHLGGTALEVTPEDVPLAASALAALHNAMEGVSDVIGPVDPEGARGRYGQWRSALSAGRSWLRPERIANLAEASPASASHWRAWLSRWKDLADMSLGQLAEAGYDELAAEARQQREVAWNGVRPETVRNLGNGRLGIEQRSDPIFDNQMYDLAALCQAICEAGHPAGVAEALDAYHRLRPLAPEAKQCVIAFAAFPHAALRLVRRRVLAADFELAGDLKRQAEIQHSAAVRLLDR</sequence>